<organism evidence="2 3">
    <name type="scientific">Cognatishimia activa</name>
    <dbReference type="NCBI Taxonomy" id="1715691"/>
    <lineage>
        <taxon>Bacteria</taxon>
        <taxon>Pseudomonadati</taxon>
        <taxon>Pseudomonadota</taxon>
        <taxon>Alphaproteobacteria</taxon>
        <taxon>Rhodobacterales</taxon>
        <taxon>Paracoccaceae</taxon>
        <taxon>Cognatishimia</taxon>
    </lineage>
</organism>
<feature type="signal peptide" evidence="1">
    <location>
        <begin position="1"/>
        <end position="20"/>
    </location>
</feature>
<proteinExistence type="predicted"/>
<dbReference type="RefSeq" id="WP_058315263.1">
    <property type="nucleotide sequence ID" value="NZ_CYTO01000009.1"/>
</dbReference>
<gene>
    <name evidence="2" type="ORF">TA5114_02179</name>
</gene>
<name>A0A0P1IS18_9RHOB</name>
<feature type="chain" id="PRO_5006065549" description="DUF4189 domain-containing protein" evidence="1">
    <location>
        <begin position="21"/>
        <end position="254"/>
    </location>
</feature>
<protein>
    <recommendedName>
        <fullName evidence="4">DUF4189 domain-containing protein</fullName>
    </recommendedName>
</protein>
<dbReference type="OrthoDB" id="7845033at2"/>
<sequence>MRLRFLLAACAAAFLATELAADPVVDLKGKGRKLILHSDVEFDRKERQRVKKFQKEATFYGAIAVDLPSRGKDGVGATWGYNSLEVAQQHALKYCRSKTTQPGANCVLLLSVVPATKSKGSFNETLSRKSLDGFAGMLERMEVRPKEYAAFAASNFYNWGWAIRETKKQAQTDALNICIGGTKKAAARKKEDWARVKIDPKTNKCRVLQTFSPSKLINKKAARRRLSFYSCSARNFSASSAAIQPMPAEVTAWR</sequence>
<reference evidence="3" key="1">
    <citation type="submission" date="2015-09" db="EMBL/GenBank/DDBJ databases">
        <authorList>
            <person name="Rodrigo-Torres Lidia"/>
            <person name="Arahal R.David."/>
        </authorList>
    </citation>
    <scope>NUCLEOTIDE SEQUENCE [LARGE SCALE GENOMIC DNA]</scope>
    <source>
        <strain evidence="3">CECT 5114</strain>
    </source>
</reference>
<evidence type="ECO:0000256" key="1">
    <source>
        <dbReference type="SAM" id="SignalP"/>
    </source>
</evidence>
<dbReference type="Proteomes" id="UP000051184">
    <property type="component" value="Unassembled WGS sequence"/>
</dbReference>
<evidence type="ECO:0000313" key="3">
    <source>
        <dbReference type="Proteomes" id="UP000051184"/>
    </source>
</evidence>
<dbReference type="AlphaFoldDB" id="A0A0P1IS18"/>
<accession>A0A0P1IS18</accession>
<keyword evidence="1" id="KW-0732">Signal</keyword>
<evidence type="ECO:0000313" key="2">
    <source>
        <dbReference type="EMBL" id="CUK26369.1"/>
    </source>
</evidence>
<dbReference type="EMBL" id="CYUE01000020">
    <property type="protein sequence ID" value="CUK26369.1"/>
    <property type="molecule type" value="Genomic_DNA"/>
</dbReference>
<keyword evidence="3" id="KW-1185">Reference proteome</keyword>
<evidence type="ECO:0008006" key="4">
    <source>
        <dbReference type="Google" id="ProtNLM"/>
    </source>
</evidence>